<keyword evidence="2" id="KW-0201">Cytochrome c-type biogenesis</keyword>
<comment type="caution">
    <text evidence="6">The sequence shown here is derived from an EMBL/GenBank/DDBJ whole genome shotgun (WGS) entry which is preliminary data.</text>
</comment>
<evidence type="ECO:0000259" key="5">
    <source>
        <dbReference type="PROSITE" id="PS51352"/>
    </source>
</evidence>
<accession>A0A4S1DYB8</accession>
<comment type="subcellular location">
    <subcellularLocation>
        <location evidence="1">Cell envelope</location>
    </subcellularLocation>
</comment>
<evidence type="ECO:0000256" key="4">
    <source>
        <dbReference type="ARBA" id="ARBA00023284"/>
    </source>
</evidence>
<dbReference type="GO" id="GO:0017004">
    <property type="term" value="P:cytochrome complex assembly"/>
    <property type="evidence" value="ECO:0007669"/>
    <property type="project" value="UniProtKB-KW"/>
</dbReference>
<dbReference type="SUPFAM" id="SSF52833">
    <property type="entry name" value="Thioredoxin-like"/>
    <property type="match status" value="1"/>
</dbReference>
<evidence type="ECO:0000313" key="7">
    <source>
        <dbReference type="Proteomes" id="UP000307602"/>
    </source>
</evidence>
<evidence type="ECO:0000256" key="1">
    <source>
        <dbReference type="ARBA" id="ARBA00004196"/>
    </source>
</evidence>
<feature type="domain" description="Thioredoxin" evidence="5">
    <location>
        <begin position="314"/>
        <end position="458"/>
    </location>
</feature>
<keyword evidence="3" id="KW-1015">Disulfide bond</keyword>
<dbReference type="RefSeq" id="WP_135876517.1">
    <property type="nucleotide sequence ID" value="NZ_SRSO01000008.1"/>
</dbReference>
<dbReference type="Gene3D" id="3.40.30.10">
    <property type="entry name" value="Glutaredoxin"/>
    <property type="match status" value="1"/>
</dbReference>
<dbReference type="AlphaFoldDB" id="A0A4S1DYB8"/>
<gene>
    <name evidence="6" type="ORF">EM932_07220</name>
</gene>
<evidence type="ECO:0000256" key="2">
    <source>
        <dbReference type="ARBA" id="ARBA00022748"/>
    </source>
</evidence>
<dbReference type="PANTHER" id="PTHR42852">
    <property type="entry name" value="THIOL:DISULFIDE INTERCHANGE PROTEIN DSBE"/>
    <property type="match status" value="1"/>
</dbReference>
<dbReference type="InterPro" id="IPR013766">
    <property type="entry name" value="Thioredoxin_domain"/>
</dbReference>
<dbReference type="Pfam" id="PF08534">
    <property type="entry name" value="Redoxin"/>
    <property type="match status" value="1"/>
</dbReference>
<dbReference type="InterPro" id="IPR013740">
    <property type="entry name" value="Redoxin"/>
</dbReference>
<dbReference type="OrthoDB" id="743079at2"/>
<name>A0A4S1DYB8_9FLAO</name>
<reference evidence="6 7" key="1">
    <citation type="submission" date="2019-04" db="EMBL/GenBank/DDBJ databases">
        <authorList>
            <person name="Liu A."/>
        </authorList>
    </citation>
    <scope>NUCLEOTIDE SEQUENCE [LARGE SCALE GENOMIC DNA]</scope>
    <source>
        <strain evidence="6 7">RZ03</strain>
    </source>
</reference>
<keyword evidence="4" id="KW-0676">Redox-active center</keyword>
<dbReference type="GO" id="GO:0016491">
    <property type="term" value="F:oxidoreductase activity"/>
    <property type="evidence" value="ECO:0007669"/>
    <property type="project" value="InterPro"/>
</dbReference>
<dbReference type="EMBL" id="SRSO01000008">
    <property type="protein sequence ID" value="TGV03099.1"/>
    <property type="molecule type" value="Genomic_DNA"/>
</dbReference>
<dbReference type="GO" id="GO:0030313">
    <property type="term" value="C:cell envelope"/>
    <property type="evidence" value="ECO:0007669"/>
    <property type="project" value="UniProtKB-SubCell"/>
</dbReference>
<dbReference type="InterPro" id="IPR036249">
    <property type="entry name" value="Thioredoxin-like_sf"/>
</dbReference>
<evidence type="ECO:0000313" key="6">
    <source>
        <dbReference type="EMBL" id="TGV03099.1"/>
    </source>
</evidence>
<protein>
    <submittedName>
        <fullName evidence="6">TlpA family protein disulfide reductase</fullName>
    </submittedName>
</protein>
<dbReference type="Proteomes" id="UP000307602">
    <property type="component" value="Unassembled WGS sequence"/>
</dbReference>
<keyword evidence="7" id="KW-1185">Reference proteome</keyword>
<evidence type="ECO:0000256" key="3">
    <source>
        <dbReference type="ARBA" id="ARBA00023157"/>
    </source>
</evidence>
<dbReference type="PROSITE" id="PS51352">
    <property type="entry name" value="THIOREDOXIN_2"/>
    <property type="match status" value="1"/>
</dbReference>
<sequence length="458" mass="52697">MKKHIILLLILTVLWSCKKEIPVDYVILTGNINNTKGGELKISSINGFKKTINVKDTGTFSDTLYILENGLYNLQFNNIGVTPYLSKGASVHLDVDAKQHTSTLKLSGDHAELNNYFAYRAGKEYDFVMNREANYNMDEDAFVAKTDAFQKDLETRLEAVENIPEGLKAKELRAINYSRLTKKEIYERMYNFLNKVRDFKVSEGFKKELSEISLDNTEDYLYSPDYRQMISLDAMAKMAYYAQKDSLHYYEAQVKAVSEIKNEVIRNGELYKNVSKFLTRSNNKEKDLNDFLEISTNENHKASVKALYEFLKVLDAGQPSPKFENYENYTGGTTSLSDLKGKYVYIDVWATWCGPCKYEIPFLKKVEKQYHDKNIAFVSISVDKQKDKDKWKKMIAEKELGGIQLITDNDFNTKFISAYKISGIPHFILLDPEGNIVKSMAPRPSEEKLVELFNELNI</sequence>
<organism evidence="6 7">
    <name type="scientific">Flavivirga rizhaonensis</name>
    <dbReference type="NCBI Taxonomy" id="2559571"/>
    <lineage>
        <taxon>Bacteria</taxon>
        <taxon>Pseudomonadati</taxon>
        <taxon>Bacteroidota</taxon>
        <taxon>Flavobacteriia</taxon>
        <taxon>Flavobacteriales</taxon>
        <taxon>Flavobacteriaceae</taxon>
        <taxon>Flavivirga</taxon>
    </lineage>
</organism>
<dbReference type="CDD" id="cd02966">
    <property type="entry name" value="TlpA_like_family"/>
    <property type="match status" value="1"/>
</dbReference>
<dbReference type="PANTHER" id="PTHR42852:SF6">
    <property type="entry name" value="THIOL:DISULFIDE INTERCHANGE PROTEIN DSBE"/>
    <property type="match status" value="1"/>
</dbReference>
<proteinExistence type="predicted"/>
<dbReference type="InterPro" id="IPR050553">
    <property type="entry name" value="Thioredoxin_ResA/DsbE_sf"/>
</dbReference>